<name>A0AAD4GRE8_ASPNN</name>
<evidence type="ECO:0000256" key="9">
    <source>
        <dbReference type="SAM" id="SignalP"/>
    </source>
</evidence>
<feature type="signal peptide" evidence="9">
    <location>
        <begin position="1"/>
        <end position="23"/>
    </location>
</feature>
<keyword evidence="4 9" id="KW-0732">Signal</keyword>
<dbReference type="InterPro" id="IPR005592">
    <property type="entry name" value="Mono/diacylglycerol_lipase_N"/>
</dbReference>
<dbReference type="AlphaFoldDB" id="A0AAD4GRE8"/>
<dbReference type="InterPro" id="IPR002921">
    <property type="entry name" value="Fungal_lipase-type"/>
</dbReference>
<dbReference type="GO" id="GO:0045493">
    <property type="term" value="P:xylan catabolic process"/>
    <property type="evidence" value="ECO:0007669"/>
    <property type="project" value="UniProtKB-KW"/>
</dbReference>
<comment type="catalytic activity">
    <reaction evidence="6">
        <text>feruloyl-polysaccharide + H2O = ferulate + polysaccharide.</text>
        <dbReference type="EC" id="3.1.1.73"/>
    </reaction>
</comment>
<comment type="caution">
    <text evidence="12">The sequence shown here is derived from an EMBL/GenBank/DDBJ whole genome shotgun (WGS) entry which is preliminary data.</text>
</comment>
<dbReference type="GO" id="GO:0016042">
    <property type="term" value="P:lipid catabolic process"/>
    <property type="evidence" value="ECO:0007669"/>
    <property type="project" value="InterPro"/>
</dbReference>
<dbReference type="CDD" id="cd00519">
    <property type="entry name" value="Lipase_3"/>
    <property type="match status" value="1"/>
</dbReference>
<keyword evidence="2" id="KW-0719">Serine esterase</keyword>
<keyword evidence="3" id="KW-0119">Carbohydrate metabolism</keyword>
<evidence type="ECO:0000256" key="1">
    <source>
        <dbReference type="ARBA" id="ARBA00013091"/>
    </source>
</evidence>
<feature type="chain" id="PRO_5042070975" description="feruloyl esterase" evidence="9">
    <location>
        <begin position="24"/>
        <end position="299"/>
    </location>
</feature>
<evidence type="ECO:0000256" key="2">
    <source>
        <dbReference type="ARBA" id="ARBA00022487"/>
    </source>
</evidence>
<evidence type="ECO:0000259" key="10">
    <source>
        <dbReference type="Pfam" id="PF01764"/>
    </source>
</evidence>
<keyword evidence="5" id="KW-0378">Hydrolase</keyword>
<dbReference type="Gene3D" id="3.40.50.1820">
    <property type="entry name" value="alpha/beta hydrolase"/>
    <property type="match status" value="1"/>
</dbReference>
<accession>A0AAD4GRE8</accession>
<evidence type="ECO:0000313" key="13">
    <source>
        <dbReference type="Proteomes" id="UP001194746"/>
    </source>
</evidence>
<protein>
    <recommendedName>
        <fullName evidence="1">feruloyl esterase</fullName>
        <ecNumber evidence="1">3.1.1.73</ecNumber>
    </recommendedName>
    <alternativeName>
        <fullName evidence="8">Ferulic acid esterase A</fullName>
    </alternativeName>
</protein>
<dbReference type="EMBL" id="VCAU01000076">
    <property type="protein sequence ID" value="KAF9886465.1"/>
    <property type="molecule type" value="Genomic_DNA"/>
</dbReference>
<organism evidence="12 13">
    <name type="scientific">Aspergillus nanangensis</name>
    <dbReference type="NCBI Taxonomy" id="2582783"/>
    <lineage>
        <taxon>Eukaryota</taxon>
        <taxon>Fungi</taxon>
        <taxon>Dikarya</taxon>
        <taxon>Ascomycota</taxon>
        <taxon>Pezizomycotina</taxon>
        <taxon>Eurotiomycetes</taxon>
        <taxon>Eurotiomycetidae</taxon>
        <taxon>Eurotiales</taxon>
        <taxon>Aspergillaceae</taxon>
        <taxon>Aspergillus</taxon>
        <taxon>Aspergillus subgen. Circumdati</taxon>
    </lineage>
</organism>
<evidence type="ECO:0000256" key="4">
    <source>
        <dbReference type="ARBA" id="ARBA00022729"/>
    </source>
</evidence>
<proteinExistence type="inferred from homology"/>
<feature type="domain" description="Mono-/di-acylglycerol lipase N-terminal" evidence="11">
    <location>
        <begin position="19"/>
        <end position="79"/>
    </location>
</feature>
<keyword evidence="13" id="KW-1185">Reference proteome</keyword>
<dbReference type="SUPFAM" id="SSF53474">
    <property type="entry name" value="alpha/beta-Hydrolases"/>
    <property type="match status" value="1"/>
</dbReference>
<evidence type="ECO:0000256" key="8">
    <source>
        <dbReference type="ARBA" id="ARBA00041313"/>
    </source>
</evidence>
<dbReference type="Pfam" id="PF03893">
    <property type="entry name" value="Lipase3_N"/>
    <property type="match status" value="1"/>
</dbReference>
<dbReference type="EC" id="3.1.1.73" evidence="1"/>
<dbReference type="Pfam" id="PF01764">
    <property type="entry name" value="Lipase_3"/>
    <property type="match status" value="1"/>
</dbReference>
<feature type="domain" description="Fungal lipase-type" evidence="10">
    <location>
        <begin position="108"/>
        <end position="238"/>
    </location>
</feature>
<evidence type="ECO:0000256" key="7">
    <source>
        <dbReference type="ARBA" id="ARBA00037991"/>
    </source>
</evidence>
<dbReference type="InterPro" id="IPR051299">
    <property type="entry name" value="AB_hydrolase_lip/est"/>
</dbReference>
<evidence type="ECO:0000313" key="12">
    <source>
        <dbReference type="EMBL" id="KAF9886465.1"/>
    </source>
</evidence>
<reference evidence="12" key="2">
    <citation type="submission" date="2020-02" db="EMBL/GenBank/DDBJ databases">
        <authorList>
            <person name="Gilchrist C.L.M."/>
            <person name="Chooi Y.-H."/>
        </authorList>
    </citation>
    <scope>NUCLEOTIDE SEQUENCE</scope>
    <source>
        <strain evidence="12">MST-FP2251</strain>
    </source>
</reference>
<comment type="similarity">
    <text evidence="7">Belongs to the AB hydrolase superfamily. FaeA family.</text>
</comment>
<evidence type="ECO:0000256" key="5">
    <source>
        <dbReference type="ARBA" id="ARBA00022801"/>
    </source>
</evidence>
<dbReference type="PANTHER" id="PTHR46640:SF1">
    <property type="entry name" value="FUNGAL LIPASE-LIKE DOMAIN-CONTAINING PROTEIN-RELATED"/>
    <property type="match status" value="1"/>
</dbReference>
<sequence>MALWNLRYTSLLLVGILLALTAAAPTQLTSRDVSSDVLTQLNFFAEYSAAAYCTGNVNSTGNKVTCSAGNCPNVQAADTQTLKEFFADNQYGELAGYIAVDNTNKLIVLSFRGSRTPANWIANLDFGFEDASALCDGCEVHGGFWKAWKVVADALTTEIANALSTYPDYTLVFTGHSLGAAIATLAATELQTTEGYSIELYSYGGPRVGNVELAEYITSLGDNYRVTHTDDIVPRLPPHIAGFRHSSPEYWITSANEEPVTTADVQVIEGVGSTDGNAGEASPSTSAHAWYFFEIAKCQ</sequence>
<evidence type="ECO:0000256" key="6">
    <source>
        <dbReference type="ARBA" id="ARBA00034075"/>
    </source>
</evidence>
<dbReference type="InterPro" id="IPR029058">
    <property type="entry name" value="AB_hydrolase_fold"/>
</dbReference>
<keyword evidence="3" id="KW-0858">Xylan degradation</keyword>
<reference evidence="12" key="1">
    <citation type="journal article" date="2019" name="Beilstein J. Org. Chem.">
        <title>Nanangenines: drimane sesquiterpenoids as the dominant metabolite cohort of a novel Australian fungus, Aspergillus nanangensis.</title>
        <authorList>
            <person name="Lacey H.J."/>
            <person name="Gilchrist C.L.M."/>
            <person name="Crombie A."/>
            <person name="Kalaitzis J.A."/>
            <person name="Vuong D."/>
            <person name="Rutledge P.J."/>
            <person name="Turner P."/>
            <person name="Pitt J.I."/>
            <person name="Lacey E."/>
            <person name="Chooi Y.H."/>
            <person name="Piggott A.M."/>
        </authorList>
    </citation>
    <scope>NUCLEOTIDE SEQUENCE</scope>
    <source>
        <strain evidence="12">MST-FP2251</strain>
    </source>
</reference>
<dbReference type="PANTHER" id="PTHR46640">
    <property type="entry name" value="TRIACYLGLYCEROL LIPASE, PUTATIVE (AFU_ORTHOLOGUE AFUA_6G06510)-RELATED"/>
    <property type="match status" value="1"/>
</dbReference>
<keyword evidence="3" id="KW-0624">Polysaccharide degradation</keyword>
<gene>
    <name evidence="12" type="ORF">FE257_011370</name>
</gene>
<dbReference type="Proteomes" id="UP001194746">
    <property type="component" value="Unassembled WGS sequence"/>
</dbReference>
<dbReference type="GO" id="GO:0030600">
    <property type="term" value="F:feruloyl esterase activity"/>
    <property type="evidence" value="ECO:0007669"/>
    <property type="project" value="UniProtKB-EC"/>
</dbReference>
<evidence type="ECO:0000256" key="3">
    <source>
        <dbReference type="ARBA" id="ARBA00022651"/>
    </source>
</evidence>
<evidence type="ECO:0000259" key="11">
    <source>
        <dbReference type="Pfam" id="PF03893"/>
    </source>
</evidence>